<dbReference type="InterPro" id="IPR026680">
    <property type="entry name" value="CCDC137"/>
</dbReference>
<protein>
    <recommendedName>
        <fullName evidence="4">Coiled-coil domain-containing protein 137</fullName>
    </recommendedName>
</protein>
<dbReference type="OrthoDB" id="5876637at2759"/>
<dbReference type="PANTHER" id="PTHR21838:SF2">
    <property type="entry name" value="COILED-COIL DOMAIN-CONTAINING PROTEIN 137"/>
    <property type="match status" value="1"/>
</dbReference>
<feature type="region of interest" description="Disordered" evidence="1">
    <location>
        <begin position="206"/>
        <end position="292"/>
    </location>
</feature>
<dbReference type="AlphaFoldDB" id="A0A4P9Y7M1"/>
<dbReference type="GO" id="GO:0005634">
    <property type="term" value="C:nucleus"/>
    <property type="evidence" value="ECO:0007669"/>
    <property type="project" value="TreeGrafter"/>
</dbReference>
<name>A0A4P9Y7M1_9FUNG</name>
<sequence>MGRRKGSLAQTPKESDPDLGNAPGKDDFSGLQRAKRGKRKTSPDDMPRGFALLMKHQEFKKRKVEEKKQEAEARKTQMKKKKEKGGTEQEDLMKDMQAKMKQAPGESFDAYSRRLREVTHQAVRLAQDAPSATPKEISDRVRKNRETRKTKLGAKFKDQEEESSSKFYPVDVVRFGDVADAPPMLSVKPKARGNAAILEAALKAKRERELSGKAAEERQERLRKAKEKQKTETTALDQELDDMKRRNRERARGLSGAAKAAREKERDRIISGYRSIRAKKQADMEANKPNES</sequence>
<evidence type="ECO:0000313" key="3">
    <source>
        <dbReference type="Proteomes" id="UP000267251"/>
    </source>
</evidence>
<keyword evidence="3" id="KW-1185">Reference proteome</keyword>
<gene>
    <name evidence="2" type="ORF">BJ684DRAFT_19627</name>
</gene>
<feature type="region of interest" description="Disordered" evidence="1">
    <location>
        <begin position="123"/>
        <end position="163"/>
    </location>
</feature>
<feature type="compositionally biased region" description="Basic residues" evidence="1">
    <location>
        <begin position="142"/>
        <end position="154"/>
    </location>
</feature>
<reference evidence="3" key="1">
    <citation type="journal article" date="2018" name="Nat. Microbiol.">
        <title>Leveraging single-cell genomics to expand the fungal tree of life.</title>
        <authorList>
            <person name="Ahrendt S.R."/>
            <person name="Quandt C.A."/>
            <person name="Ciobanu D."/>
            <person name="Clum A."/>
            <person name="Salamov A."/>
            <person name="Andreopoulos B."/>
            <person name="Cheng J.F."/>
            <person name="Woyke T."/>
            <person name="Pelin A."/>
            <person name="Henrissat B."/>
            <person name="Reynolds N.K."/>
            <person name="Benny G.L."/>
            <person name="Smith M.E."/>
            <person name="James T.Y."/>
            <person name="Grigoriev I.V."/>
        </authorList>
    </citation>
    <scope>NUCLEOTIDE SEQUENCE [LARGE SCALE GENOMIC DNA]</scope>
</reference>
<evidence type="ECO:0000256" key="1">
    <source>
        <dbReference type="SAM" id="MobiDB-lite"/>
    </source>
</evidence>
<feature type="compositionally biased region" description="Basic and acidic residues" evidence="1">
    <location>
        <begin position="206"/>
        <end position="222"/>
    </location>
</feature>
<dbReference type="Proteomes" id="UP000267251">
    <property type="component" value="Unassembled WGS sequence"/>
</dbReference>
<organism evidence="2 3">
    <name type="scientific">Piptocephalis cylindrospora</name>
    <dbReference type="NCBI Taxonomy" id="1907219"/>
    <lineage>
        <taxon>Eukaryota</taxon>
        <taxon>Fungi</taxon>
        <taxon>Fungi incertae sedis</taxon>
        <taxon>Zoopagomycota</taxon>
        <taxon>Zoopagomycotina</taxon>
        <taxon>Zoopagomycetes</taxon>
        <taxon>Zoopagales</taxon>
        <taxon>Piptocephalidaceae</taxon>
        <taxon>Piptocephalis</taxon>
    </lineage>
</organism>
<proteinExistence type="predicted"/>
<feature type="region of interest" description="Disordered" evidence="1">
    <location>
        <begin position="1"/>
        <end position="90"/>
    </location>
</feature>
<evidence type="ECO:0008006" key="4">
    <source>
        <dbReference type="Google" id="ProtNLM"/>
    </source>
</evidence>
<feature type="compositionally biased region" description="Basic and acidic residues" evidence="1">
    <location>
        <begin position="260"/>
        <end position="269"/>
    </location>
</feature>
<feature type="compositionally biased region" description="Basic and acidic residues" evidence="1">
    <location>
        <begin position="63"/>
        <end position="75"/>
    </location>
</feature>
<evidence type="ECO:0000313" key="2">
    <source>
        <dbReference type="EMBL" id="RKP13920.1"/>
    </source>
</evidence>
<dbReference type="PANTHER" id="PTHR21838">
    <property type="entry name" value="COILED-COIL DOMAIN-CONTAINING PROTEIN 137"/>
    <property type="match status" value="1"/>
</dbReference>
<dbReference type="EMBL" id="KZ987919">
    <property type="protein sequence ID" value="RKP13920.1"/>
    <property type="molecule type" value="Genomic_DNA"/>
</dbReference>
<accession>A0A4P9Y7M1</accession>
<feature type="compositionally biased region" description="Basic and acidic residues" evidence="1">
    <location>
        <begin position="280"/>
        <end position="292"/>
    </location>
</feature>